<dbReference type="EMBL" id="KL363197">
    <property type="protein sequence ID" value="KFD55869.1"/>
    <property type="molecule type" value="Genomic_DNA"/>
</dbReference>
<evidence type="ECO:0000313" key="2">
    <source>
        <dbReference type="Proteomes" id="UP000030764"/>
    </source>
</evidence>
<proteinExistence type="predicted"/>
<reference evidence="1 2" key="1">
    <citation type="journal article" date="2014" name="Nat. Genet.">
        <title>Genome and transcriptome of the porcine whipworm Trichuris suis.</title>
        <authorList>
            <person name="Jex A.R."/>
            <person name="Nejsum P."/>
            <person name="Schwarz E.M."/>
            <person name="Hu L."/>
            <person name="Young N.D."/>
            <person name="Hall R.S."/>
            <person name="Korhonen P.K."/>
            <person name="Liao S."/>
            <person name="Thamsborg S."/>
            <person name="Xia J."/>
            <person name="Xu P."/>
            <person name="Wang S."/>
            <person name="Scheerlinck J.P."/>
            <person name="Hofmann A."/>
            <person name="Sternberg P.W."/>
            <person name="Wang J."/>
            <person name="Gasser R.B."/>
        </authorList>
    </citation>
    <scope>NUCLEOTIDE SEQUENCE [LARGE SCALE GENOMIC DNA]</scope>
    <source>
        <strain evidence="1">DCEP-RM93M</strain>
    </source>
</reference>
<gene>
    <name evidence="1" type="ORF">M513_03308</name>
</gene>
<feature type="non-terminal residue" evidence="1">
    <location>
        <position position="63"/>
    </location>
</feature>
<name>A0A085MF73_9BILA</name>
<feature type="non-terminal residue" evidence="1">
    <location>
        <position position="1"/>
    </location>
</feature>
<accession>A0A085MF73</accession>
<keyword evidence="2" id="KW-1185">Reference proteome</keyword>
<dbReference type="AlphaFoldDB" id="A0A085MF73"/>
<evidence type="ECO:0000313" key="1">
    <source>
        <dbReference type="EMBL" id="KFD55869.1"/>
    </source>
</evidence>
<protein>
    <submittedName>
        <fullName evidence="1">Uncharacterized protein</fullName>
    </submittedName>
</protein>
<dbReference type="Proteomes" id="UP000030764">
    <property type="component" value="Unassembled WGS sequence"/>
</dbReference>
<sequence>AVADRIGGTGCSLCSTAAAAAAAVRPSSAMEWWQAIDVSRKKLAAPSSIDKAMARRRSKKGNL</sequence>
<organism evidence="1 2">
    <name type="scientific">Trichuris suis</name>
    <name type="common">pig whipworm</name>
    <dbReference type="NCBI Taxonomy" id="68888"/>
    <lineage>
        <taxon>Eukaryota</taxon>
        <taxon>Metazoa</taxon>
        <taxon>Ecdysozoa</taxon>
        <taxon>Nematoda</taxon>
        <taxon>Enoplea</taxon>
        <taxon>Dorylaimia</taxon>
        <taxon>Trichinellida</taxon>
        <taxon>Trichuridae</taxon>
        <taxon>Trichuris</taxon>
    </lineage>
</organism>